<dbReference type="AlphaFoldDB" id="A0A8T0HUL4"/>
<comment type="caution">
    <text evidence="2">The sequence shown here is derived from an EMBL/GenBank/DDBJ whole genome shotgun (WGS) entry which is preliminary data.</text>
</comment>
<feature type="region of interest" description="Disordered" evidence="1">
    <location>
        <begin position="1"/>
        <end position="79"/>
    </location>
</feature>
<accession>A0A8T0HUL4</accession>
<gene>
    <name evidence="2" type="ORF">KC19_VG285400</name>
</gene>
<feature type="compositionally biased region" description="Polar residues" evidence="1">
    <location>
        <begin position="1"/>
        <end position="13"/>
    </location>
</feature>
<evidence type="ECO:0000313" key="3">
    <source>
        <dbReference type="Proteomes" id="UP000822688"/>
    </source>
</evidence>
<feature type="region of interest" description="Disordered" evidence="1">
    <location>
        <begin position="103"/>
        <end position="127"/>
    </location>
</feature>
<proteinExistence type="predicted"/>
<dbReference type="EMBL" id="CM026426">
    <property type="protein sequence ID" value="KAG0574720.1"/>
    <property type="molecule type" value="Genomic_DNA"/>
</dbReference>
<organism evidence="2 3">
    <name type="scientific">Ceratodon purpureus</name>
    <name type="common">Fire moss</name>
    <name type="synonym">Dicranum purpureum</name>
    <dbReference type="NCBI Taxonomy" id="3225"/>
    <lineage>
        <taxon>Eukaryota</taxon>
        <taxon>Viridiplantae</taxon>
        <taxon>Streptophyta</taxon>
        <taxon>Embryophyta</taxon>
        <taxon>Bryophyta</taxon>
        <taxon>Bryophytina</taxon>
        <taxon>Bryopsida</taxon>
        <taxon>Dicranidae</taxon>
        <taxon>Pseudoditrichales</taxon>
        <taxon>Ditrichaceae</taxon>
        <taxon>Ceratodon</taxon>
    </lineage>
</organism>
<dbReference type="Proteomes" id="UP000822688">
    <property type="component" value="Chromosome V"/>
</dbReference>
<protein>
    <submittedName>
        <fullName evidence="2">Uncharacterized protein</fullName>
    </submittedName>
</protein>
<evidence type="ECO:0000256" key="1">
    <source>
        <dbReference type="SAM" id="MobiDB-lite"/>
    </source>
</evidence>
<sequence>MECGASSSPSLAPSKNFKANPGYASVPPSPFPTPFPTPFPPRSPIPASRLPPLSPSPRLSAPNSRAARRRPALRARRDSTSCISQVKWLPLQRFRRRGHRAWACTPEEGTQSGGHPSKIQGPGLEWH</sequence>
<feature type="compositionally biased region" description="Low complexity" evidence="1">
    <location>
        <begin position="45"/>
        <end position="65"/>
    </location>
</feature>
<reference evidence="2" key="1">
    <citation type="submission" date="2020-06" db="EMBL/GenBank/DDBJ databases">
        <title>WGS assembly of Ceratodon purpureus strain R40.</title>
        <authorList>
            <person name="Carey S.B."/>
            <person name="Jenkins J."/>
            <person name="Shu S."/>
            <person name="Lovell J.T."/>
            <person name="Sreedasyam A."/>
            <person name="Maumus F."/>
            <person name="Tiley G.P."/>
            <person name="Fernandez-Pozo N."/>
            <person name="Barry K."/>
            <person name="Chen C."/>
            <person name="Wang M."/>
            <person name="Lipzen A."/>
            <person name="Daum C."/>
            <person name="Saski C.A."/>
            <person name="Payton A.C."/>
            <person name="Mcbreen J.C."/>
            <person name="Conrad R.E."/>
            <person name="Kollar L.M."/>
            <person name="Olsson S."/>
            <person name="Huttunen S."/>
            <person name="Landis J.B."/>
            <person name="Wickett N.J."/>
            <person name="Johnson M.G."/>
            <person name="Rensing S.A."/>
            <person name="Grimwood J."/>
            <person name="Schmutz J."/>
            <person name="Mcdaniel S.F."/>
        </authorList>
    </citation>
    <scope>NUCLEOTIDE SEQUENCE</scope>
    <source>
        <strain evidence="2">R40</strain>
    </source>
</reference>
<name>A0A8T0HUL4_CERPU</name>
<evidence type="ECO:0000313" key="2">
    <source>
        <dbReference type="EMBL" id="KAG0574720.1"/>
    </source>
</evidence>
<feature type="compositionally biased region" description="Pro residues" evidence="1">
    <location>
        <begin position="27"/>
        <end position="44"/>
    </location>
</feature>
<keyword evidence="3" id="KW-1185">Reference proteome</keyword>